<dbReference type="Proteomes" id="UP000827872">
    <property type="component" value="Linkage Group LG17"/>
</dbReference>
<accession>A0ACB8E518</accession>
<organism evidence="1 2">
    <name type="scientific">Sphaerodactylus townsendi</name>
    <dbReference type="NCBI Taxonomy" id="933632"/>
    <lineage>
        <taxon>Eukaryota</taxon>
        <taxon>Metazoa</taxon>
        <taxon>Chordata</taxon>
        <taxon>Craniata</taxon>
        <taxon>Vertebrata</taxon>
        <taxon>Euteleostomi</taxon>
        <taxon>Lepidosauria</taxon>
        <taxon>Squamata</taxon>
        <taxon>Bifurcata</taxon>
        <taxon>Gekkota</taxon>
        <taxon>Sphaerodactylidae</taxon>
        <taxon>Sphaerodactylus</taxon>
    </lineage>
</organism>
<gene>
    <name evidence="1" type="ORF">K3G42_001384</name>
</gene>
<sequence length="100" mass="10674">MRWKAPGPFPNLRSDICLATSDETAILGGDWPGSSESSRSRGRLEHSRGARSSEQDVALCNGEGSRAVLYPAGLQPPNAACRRPIVRTSQLSILAFPPGI</sequence>
<reference evidence="1" key="1">
    <citation type="submission" date="2021-08" db="EMBL/GenBank/DDBJ databases">
        <title>The first chromosome-level gecko genome reveals the dynamic sex chromosomes of Neotropical dwarf geckos (Sphaerodactylidae: Sphaerodactylus).</title>
        <authorList>
            <person name="Pinto B.J."/>
            <person name="Keating S.E."/>
            <person name="Gamble T."/>
        </authorList>
    </citation>
    <scope>NUCLEOTIDE SEQUENCE</scope>
    <source>
        <strain evidence="1">TG3544</strain>
    </source>
</reference>
<dbReference type="EMBL" id="CM037630">
    <property type="protein sequence ID" value="KAH7987181.1"/>
    <property type="molecule type" value="Genomic_DNA"/>
</dbReference>
<protein>
    <submittedName>
        <fullName evidence="1">Uncharacterized protein</fullName>
    </submittedName>
</protein>
<proteinExistence type="predicted"/>
<evidence type="ECO:0000313" key="2">
    <source>
        <dbReference type="Proteomes" id="UP000827872"/>
    </source>
</evidence>
<keyword evidence="2" id="KW-1185">Reference proteome</keyword>
<comment type="caution">
    <text evidence="1">The sequence shown here is derived from an EMBL/GenBank/DDBJ whole genome shotgun (WGS) entry which is preliminary data.</text>
</comment>
<name>A0ACB8E518_9SAUR</name>
<evidence type="ECO:0000313" key="1">
    <source>
        <dbReference type="EMBL" id="KAH7987181.1"/>
    </source>
</evidence>